<accession>A0A177B8X3</accession>
<protein>
    <submittedName>
        <fullName evidence="1">Uncharacterized protein</fullName>
    </submittedName>
</protein>
<evidence type="ECO:0000313" key="1">
    <source>
        <dbReference type="EMBL" id="OAF69874.1"/>
    </source>
</evidence>
<reference evidence="1 2" key="1">
    <citation type="submission" date="2016-04" db="EMBL/GenBank/DDBJ databases">
        <title>The genome of Intoshia linei affirms orthonectids as highly simplified spiralians.</title>
        <authorList>
            <person name="Mikhailov K.V."/>
            <person name="Slusarev G.S."/>
            <person name="Nikitin M.A."/>
            <person name="Logacheva M.D."/>
            <person name="Penin A."/>
            <person name="Aleoshin V."/>
            <person name="Panchin Y.V."/>
        </authorList>
    </citation>
    <scope>NUCLEOTIDE SEQUENCE [LARGE SCALE GENOMIC DNA]</scope>
    <source>
        <strain evidence="1">Intl2013</strain>
        <tissue evidence="1">Whole animal</tissue>
    </source>
</reference>
<dbReference type="EMBL" id="LWCA01000217">
    <property type="protein sequence ID" value="OAF69874.1"/>
    <property type="molecule type" value="Genomic_DNA"/>
</dbReference>
<keyword evidence="2" id="KW-1185">Reference proteome</keyword>
<comment type="caution">
    <text evidence="1">The sequence shown here is derived from an EMBL/GenBank/DDBJ whole genome shotgun (WGS) entry which is preliminary data.</text>
</comment>
<dbReference type="Proteomes" id="UP000078046">
    <property type="component" value="Unassembled WGS sequence"/>
</dbReference>
<gene>
    <name evidence="1" type="ORF">A3Q56_02378</name>
</gene>
<sequence length="86" mass="10190">MEINNDFKSINKCSKMPRMIDPIYFNFETLDGSENENAKFYTFDKPKYDPDDNSNMYQDGYDPDFMRNATKSFLPSKSTPNIFKKF</sequence>
<evidence type="ECO:0000313" key="2">
    <source>
        <dbReference type="Proteomes" id="UP000078046"/>
    </source>
</evidence>
<dbReference type="AlphaFoldDB" id="A0A177B8X3"/>
<name>A0A177B8X3_9BILA</name>
<proteinExistence type="predicted"/>
<organism evidence="1 2">
    <name type="scientific">Intoshia linei</name>
    <dbReference type="NCBI Taxonomy" id="1819745"/>
    <lineage>
        <taxon>Eukaryota</taxon>
        <taxon>Metazoa</taxon>
        <taxon>Spiralia</taxon>
        <taxon>Lophotrochozoa</taxon>
        <taxon>Mesozoa</taxon>
        <taxon>Orthonectida</taxon>
        <taxon>Rhopaluridae</taxon>
        <taxon>Intoshia</taxon>
    </lineage>
</organism>